<dbReference type="PROSITE" id="PS51009">
    <property type="entry name" value="CYTCII"/>
    <property type="match status" value="1"/>
</dbReference>
<dbReference type="RefSeq" id="WP_145435578.1">
    <property type="nucleotide sequence ID" value="NZ_CP036339.1"/>
</dbReference>
<dbReference type="GO" id="GO:0009055">
    <property type="term" value="F:electron transfer activity"/>
    <property type="evidence" value="ECO:0007669"/>
    <property type="project" value="InterPro"/>
</dbReference>
<dbReference type="Proteomes" id="UP000317909">
    <property type="component" value="Chromosome"/>
</dbReference>
<dbReference type="GO" id="GO:0005506">
    <property type="term" value="F:iron ion binding"/>
    <property type="evidence" value="ECO:0007669"/>
    <property type="project" value="InterPro"/>
</dbReference>
<dbReference type="Gene3D" id="1.20.120.10">
    <property type="entry name" value="Cytochrome c/b562"/>
    <property type="match status" value="1"/>
</dbReference>
<evidence type="ECO:0008006" key="3">
    <source>
        <dbReference type="Google" id="ProtNLM"/>
    </source>
</evidence>
<proteinExistence type="predicted"/>
<protein>
    <recommendedName>
        <fullName evidence="3">Cytochrome C</fullName>
    </recommendedName>
</protein>
<dbReference type="AlphaFoldDB" id="A0A517U579"/>
<dbReference type="Gene3D" id="3.90.190.10">
    <property type="entry name" value="Protein tyrosine phosphatase superfamily"/>
    <property type="match status" value="1"/>
</dbReference>
<dbReference type="SUPFAM" id="SSF52799">
    <property type="entry name" value="(Phosphotyrosine protein) phosphatases II"/>
    <property type="match status" value="1"/>
</dbReference>
<keyword evidence="2" id="KW-1185">Reference proteome</keyword>
<dbReference type="InterPro" id="IPR029021">
    <property type="entry name" value="Prot-tyrosine_phosphatase-like"/>
</dbReference>
<sequence>MRQYKIATSAFGLLVAFATQVGGEENLTASKASQSGSVASKPAIENVHPLTPQLISGGQPKGDAAFSKLAEMGVKTVVSVDGAKPDLELAKKHGLRYVHIPIGYDGVDAEAQGALTHVMREAKGPIFIHCHHGKHRGPAAAVIACMAAGDMAREQAAEFMKLAGTGKEYTGLWRDVAAFQPLPSDAKLPPLVEAVKEESLAGAMAGLDRAWDGLKLCQAADWKTPADHADLAPAHQALLVWEGLTESRRMAENSDPQLVKWLDEAVAEAAQLRQSVQAGDGASASPQFRQVEAACARCHEQYRN</sequence>
<dbReference type="GO" id="GO:0020037">
    <property type="term" value="F:heme binding"/>
    <property type="evidence" value="ECO:0007669"/>
    <property type="project" value="InterPro"/>
</dbReference>
<dbReference type="OrthoDB" id="251220at2"/>
<dbReference type="SUPFAM" id="SSF47175">
    <property type="entry name" value="Cytochromes"/>
    <property type="match status" value="1"/>
</dbReference>
<evidence type="ECO:0000313" key="1">
    <source>
        <dbReference type="EMBL" id="QDT75798.1"/>
    </source>
</evidence>
<gene>
    <name evidence="1" type="ORF">I41_50410</name>
</gene>
<organism evidence="1 2">
    <name type="scientific">Lacipirellula limnantheis</name>
    <dbReference type="NCBI Taxonomy" id="2528024"/>
    <lineage>
        <taxon>Bacteria</taxon>
        <taxon>Pseudomonadati</taxon>
        <taxon>Planctomycetota</taxon>
        <taxon>Planctomycetia</taxon>
        <taxon>Pirellulales</taxon>
        <taxon>Lacipirellulaceae</taxon>
        <taxon>Lacipirellula</taxon>
    </lineage>
</organism>
<dbReference type="InterPro" id="IPR002321">
    <property type="entry name" value="Cyt_c_II"/>
</dbReference>
<dbReference type="Pfam" id="PF01322">
    <property type="entry name" value="Cytochrom_C_2"/>
    <property type="match status" value="1"/>
</dbReference>
<dbReference type="InterPro" id="IPR010980">
    <property type="entry name" value="Cyt_c/b562"/>
</dbReference>
<name>A0A517U579_9BACT</name>
<reference evidence="1 2" key="1">
    <citation type="submission" date="2019-02" db="EMBL/GenBank/DDBJ databases">
        <title>Deep-cultivation of Planctomycetes and their phenomic and genomic characterization uncovers novel biology.</title>
        <authorList>
            <person name="Wiegand S."/>
            <person name="Jogler M."/>
            <person name="Boedeker C."/>
            <person name="Pinto D."/>
            <person name="Vollmers J."/>
            <person name="Rivas-Marin E."/>
            <person name="Kohn T."/>
            <person name="Peeters S.H."/>
            <person name="Heuer A."/>
            <person name="Rast P."/>
            <person name="Oberbeckmann S."/>
            <person name="Bunk B."/>
            <person name="Jeske O."/>
            <person name="Meyerdierks A."/>
            <person name="Storesund J.E."/>
            <person name="Kallscheuer N."/>
            <person name="Luecker S."/>
            <person name="Lage O.M."/>
            <person name="Pohl T."/>
            <person name="Merkel B.J."/>
            <person name="Hornburger P."/>
            <person name="Mueller R.-W."/>
            <person name="Bruemmer F."/>
            <person name="Labrenz M."/>
            <person name="Spormann A.M."/>
            <person name="Op den Camp H."/>
            <person name="Overmann J."/>
            <person name="Amann R."/>
            <person name="Jetten M.S.M."/>
            <person name="Mascher T."/>
            <person name="Medema M.H."/>
            <person name="Devos D.P."/>
            <person name="Kaster A.-K."/>
            <person name="Ovreas L."/>
            <person name="Rohde M."/>
            <person name="Galperin M.Y."/>
            <person name="Jogler C."/>
        </authorList>
    </citation>
    <scope>NUCLEOTIDE SEQUENCE [LARGE SCALE GENOMIC DNA]</scope>
    <source>
        <strain evidence="1 2">I41</strain>
    </source>
</reference>
<dbReference type="GO" id="GO:0022900">
    <property type="term" value="P:electron transport chain"/>
    <property type="evidence" value="ECO:0007669"/>
    <property type="project" value="InterPro"/>
</dbReference>
<evidence type="ECO:0000313" key="2">
    <source>
        <dbReference type="Proteomes" id="UP000317909"/>
    </source>
</evidence>
<accession>A0A517U579</accession>
<dbReference type="EMBL" id="CP036339">
    <property type="protein sequence ID" value="QDT75798.1"/>
    <property type="molecule type" value="Genomic_DNA"/>
</dbReference>
<dbReference type="KEGG" id="llh:I41_50410"/>